<evidence type="ECO:0000256" key="1">
    <source>
        <dbReference type="SAM" id="Phobius"/>
    </source>
</evidence>
<dbReference type="GeneID" id="71985031"/>
<dbReference type="RefSeq" id="XP_047761229.1">
    <property type="nucleotide sequence ID" value="XM_047904301.1"/>
</dbReference>
<keyword evidence="3" id="KW-1185">Reference proteome</keyword>
<dbReference type="OrthoDB" id="5337308at2759"/>
<keyword evidence="1" id="KW-0472">Membrane</keyword>
<reference evidence="2" key="1">
    <citation type="submission" date="2021-12" db="EMBL/GenBank/DDBJ databases">
        <authorList>
            <person name="Zaccaron A."/>
            <person name="Stergiopoulos I."/>
        </authorList>
    </citation>
    <scope>NUCLEOTIDE SEQUENCE</scope>
    <source>
        <strain evidence="2">Race5_Kim</strain>
    </source>
</reference>
<protein>
    <submittedName>
        <fullName evidence="2">Uncharacterized protein</fullName>
    </submittedName>
</protein>
<dbReference type="Proteomes" id="UP000756132">
    <property type="component" value="Chromosome 4"/>
</dbReference>
<sequence>MDHDSDERGETEPVRRKTRIFKNPQSLGEAVRNPLCVLLLLIVIMADAFVAAFAGLYGGALSRRAILFFNPHWRGHMLPHAPEALHTRGSHDWASNVLRGERLVKLMKAKDVLDTDKTTWTSYGDIERYGWTMKAESIDEEEKKVSQSVLKALTIKQLDNTAKPADVDKKKTMGHEVEYPATNAFYRNFYNCDRGIVVASNLKSPQHTEIGGLLDPEKLVPLQHWSDVTFITWEELCGAQQKPIGGLKYILHMNVIAEDIEEVVKHVTGIEAGRFSEAYPGMAVQNVPESEGAHGTIGSMAMTGDAYLLIQHKDVFGGTRTFKSVQVWDANDGQRSGVAGDANIPNVLVTLS</sequence>
<dbReference type="EMBL" id="CP090166">
    <property type="protein sequence ID" value="UJO16863.1"/>
    <property type="molecule type" value="Genomic_DNA"/>
</dbReference>
<evidence type="ECO:0000313" key="2">
    <source>
        <dbReference type="EMBL" id="UJO16863.1"/>
    </source>
</evidence>
<feature type="transmembrane region" description="Helical" evidence="1">
    <location>
        <begin position="37"/>
        <end position="57"/>
    </location>
</feature>
<reference evidence="2" key="2">
    <citation type="journal article" date="2022" name="Microb. Genom.">
        <title>A chromosome-scale genome assembly of the tomato pathogen Cladosporium fulvum reveals a compartmentalized genome architecture and the presence of a dispensable chromosome.</title>
        <authorList>
            <person name="Zaccaron A.Z."/>
            <person name="Chen L.H."/>
            <person name="Samaras A."/>
            <person name="Stergiopoulos I."/>
        </authorList>
    </citation>
    <scope>NUCLEOTIDE SEQUENCE</scope>
    <source>
        <strain evidence="2">Race5_Kim</strain>
    </source>
</reference>
<dbReference type="AlphaFoldDB" id="A0A9Q8LGA8"/>
<dbReference type="KEGG" id="ffu:CLAFUR5_05153"/>
<keyword evidence="1" id="KW-1133">Transmembrane helix</keyword>
<organism evidence="2 3">
    <name type="scientific">Passalora fulva</name>
    <name type="common">Tomato leaf mold</name>
    <name type="synonym">Cladosporium fulvum</name>
    <dbReference type="NCBI Taxonomy" id="5499"/>
    <lineage>
        <taxon>Eukaryota</taxon>
        <taxon>Fungi</taxon>
        <taxon>Dikarya</taxon>
        <taxon>Ascomycota</taxon>
        <taxon>Pezizomycotina</taxon>
        <taxon>Dothideomycetes</taxon>
        <taxon>Dothideomycetidae</taxon>
        <taxon>Mycosphaerellales</taxon>
        <taxon>Mycosphaerellaceae</taxon>
        <taxon>Fulvia</taxon>
    </lineage>
</organism>
<evidence type="ECO:0000313" key="3">
    <source>
        <dbReference type="Proteomes" id="UP000756132"/>
    </source>
</evidence>
<gene>
    <name evidence="2" type="ORF">CLAFUR5_05153</name>
</gene>
<keyword evidence="1" id="KW-0812">Transmembrane</keyword>
<proteinExistence type="predicted"/>
<name>A0A9Q8LGA8_PASFU</name>
<accession>A0A9Q8LGA8</accession>